<keyword evidence="4" id="KW-1185">Reference proteome</keyword>
<feature type="domain" description="BIG2" evidence="2">
    <location>
        <begin position="311"/>
        <end position="383"/>
    </location>
</feature>
<feature type="domain" description="BIG2" evidence="2">
    <location>
        <begin position="587"/>
        <end position="656"/>
    </location>
</feature>
<name>A0A1M5UHI9_9GAMM</name>
<dbReference type="RefSeq" id="WP_143165659.1">
    <property type="nucleotide sequence ID" value="NZ_FQXG01000003.1"/>
</dbReference>
<feature type="domain" description="BIG2" evidence="2">
    <location>
        <begin position="32"/>
        <end position="115"/>
    </location>
</feature>
<dbReference type="STRING" id="299255.SAMN02745129_2575"/>
<evidence type="ECO:0000256" key="1">
    <source>
        <dbReference type="SAM" id="SignalP"/>
    </source>
</evidence>
<feature type="domain" description="BIG2" evidence="2">
    <location>
        <begin position="134"/>
        <end position="211"/>
    </location>
</feature>
<dbReference type="Gene3D" id="2.60.40.1080">
    <property type="match status" value="6"/>
</dbReference>
<organism evidence="3 4">
    <name type="scientific">Ferrimonas marina</name>
    <dbReference type="NCBI Taxonomy" id="299255"/>
    <lineage>
        <taxon>Bacteria</taxon>
        <taxon>Pseudomonadati</taxon>
        <taxon>Pseudomonadota</taxon>
        <taxon>Gammaproteobacteria</taxon>
        <taxon>Alteromonadales</taxon>
        <taxon>Ferrimonadaceae</taxon>
        <taxon>Ferrimonas</taxon>
    </lineage>
</organism>
<dbReference type="OrthoDB" id="2348975at2"/>
<dbReference type="SUPFAM" id="SSF49373">
    <property type="entry name" value="Invasin/intimin cell-adhesion fragments"/>
    <property type="match status" value="3"/>
</dbReference>
<sequence>MTRHWLLAGLLSCLLLGCGGSAPSEPIVIPPPPTEIAITIEADTETQWAGLPIALSASATSDGQPVDIIGQGSWRLQNDSTASLSANGNEATLASEQAGHVTVYYQYLDAEASTTVAFEVPVAQFLAIGQQGAAVEQIIIADNSSTTVEALLSWSNQEQTALTDAGQWLSSDPAIFTVHPTPGSVTLQPVSPGTANLTVNAAELTASVAVEITATLQAVAIQFVSAPDQLVEDTFAPIVAQIEYNDGTYQDMNATALTSSDPAVADVTPGGLVLGMKAGTADITATTSNGIEAVHTVIVNPMAVVSLGVTAPTENLFTGTSTRVEAFGSADNNTLQPVAISNWQSTDPAVASVDADGVVTAIAPGVAKITAESQGLLADIDMTVSDDTLLALDLSVSPTPSGSSLTALPAGLKAYPKAVATFSSGKVQDISRSVSLYSSDPGVIDADTGAYITQAPGTADVWVEFGAVSSNLINWTTTGTTISAMVISPASIESHARAYTDVSAQFRLSDGTVIDADPSAFEWSVDAPEIISEVQPARFFAHKPGNAHLTATHLDDPTIASSASAHVRLAAPISIEIATEAGTLMSPGDTPELRLHVVFEDGSESWQQLASQWVVSDPSIAKISLSDGQVRLHAIATGQAEITAYYRGLEHSLMVNVLNAEVSSGWIEVQSSNPGHLWVGDPTIIKLHTLLSDGSEYIPTGNITWSSSDVSIASIDTTTVPYIRGHQEGTITLTAEFGDHTFTTTLTVEAPPQMAQMTIFGKPDGHPVSLSVGEKKLVEILVSFEDGTYRFNPEGVAIAVDGQKVQVEPGPRGSFWLTGLQQSALDPNGIQYTYHDEQGNLLASNHNALVIEPEYRRSGLAFVTASPDELLEYTAGDATFRFNLYRNHGYASGFTVENWTEEETNHTKFIRYPDTFIRNFALTDPAEVPDIGTDDLISVDAYANAGAGGTGKGGIIVASSGADPDDQRFMMALPHMLSYSPDFDDITMMWSYAINGDGSKDFTWFQRQMDDIIVLRCAAEASIFTPDCTTYPFPHHDFVSVSLALPYGEAGHVDLGMYALVNLTDQGFIFQDLGADDSSGLAASLTFPTGGLDNVPQHYTLISEGRQVLGGNNALFRLRIDVDDSVEGEITPTFRFVDANDPSRGFTVIGSVTVTRYTPE</sequence>
<feature type="signal peptide" evidence="1">
    <location>
        <begin position="1"/>
        <end position="24"/>
    </location>
</feature>
<proteinExistence type="predicted"/>
<keyword evidence="1" id="KW-0732">Signal</keyword>
<accession>A0A1M5UHI9</accession>
<gene>
    <name evidence="3" type="ORF">SAMN02745129_2575</name>
</gene>
<dbReference type="EMBL" id="FQXG01000003">
    <property type="protein sequence ID" value="SHH62439.1"/>
    <property type="molecule type" value="Genomic_DNA"/>
</dbReference>
<feature type="domain" description="BIG2" evidence="2">
    <location>
        <begin position="671"/>
        <end position="747"/>
    </location>
</feature>
<dbReference type="InterPro" id="IPR008964">
    <property type="entry name" value="Invasin/intimin_cell_adhesion"/>
</dbReference>
<dbReference type="SMART" id="SM00635">
    <property type="entry name" value="BID_2"/>
    <property type="match status" value="5"/>
</dbReference>
<dbReference type="AlphaFoldDB" id="A0A1M5UHI9"/>
<dbReference type="PROSITE" id="PS51257">
    <property type="entry name" value="PROKAR_LIPOPROTEIN"/>
    <property type="match status" value="1"/>
</dbReference>
<reference evidence="3 4" key="1">
    <citation type="submission" date="2016-11" db="EMBL/GenBank/DDBJ databases">
        <authorList>
            <person name="Jaros S."/>
            <person name="Januszkiewicz K."/>
            <person name="Wedrychowicz H."/>
        </authorList>
    </citation>
    <scope>NUCLEOTIDE SEQUENCE [LARGE SCALE GENOMIC DNA]</scope>
    <source>
        <strain evidence="3 4">DSM 16917</strain>
    </source>
</reference>
<dbReference type="InterPro" id="IPR003343">
    <property type="entry name" value="Big_2"/>
</dbReference>
<evidence type="ECO:0000313" key="4">
    <source>
        <dbReference type="Proteomes" id="UP000184268"/>
    </source>
</evidence>
<evidence type="ECO:0000259" key="2">
    <source>
        <dbReference type="SMART" id="SM00635"/>
    </source>
</evidence>
<evidence type="ECO:0000313" key="3">
    <source>
        <dbReference type="EMBL" id="SHH62439.1"/>
    </source>
</evidence>
<dbReference type="Proteomes" id="UP000184268">
    <property type="component" value="Unassembled WGS sequence"/>
</dbReference>
<feature type="chain" id="PRO_5012997108" evidence="1">
    <location>
        <begin position="25"/>
        <end position="1160"/>
    </location>
</feature>
<protein>
    <submittedName>
        <fullName evidence="3">Ig-like domain (Group 2)</fullName>
    </submittedName>
</protein>
<dbReference type="Pfam" id="PF02368">
    <property type="entry name" value="Big_2"/>
    <property type="match status" value="1"/>
</dbReference>